<reference evidence="4 6" key="2">
    <citation type="submission" date="2020-09" db="EMBL/GenBank/DDBJ databases">
        <authorList>
            <person name="Ashkenazy H."/>
        </authorList>
    </citation>
    <scope>NUCLEOTIDE SEQUENCE [LARGE SCALE GENOMIC DNA]</scope>
    <source>
        <strain evidence="6">cv. Cdm-0</strain>
    </source>
</reference>
<organism evidence="3 5">
    <name type="scientific">Arabidopsis thaliana</name>
    <name type="common">Mouse-ear cress</name>
    <dbReference type="NCBI Taxonomy" id="3702"/>
    <lineage>
        <taxon>Eukaryota</taxon>
        <taxon>Viridiplantae</taxon>
        <taxon>Streptophyta</taxon>
        <taxon>Embryophyta</taxon>
        <taxon>Tracheophyta</taxon>
        <taxon>Spermatophyta</taxon>
        <taxon>Magnoliopsida</taxon>
        <taxon>eudicotyledons</taxon>
        <taxon>Gunneridae</taxon>
        <taxon>Pentapetalae</taxon>
        <taxon>rosids</taxon>
        <taxon>malvids</taxon>
        <taxon>Brassicales</taxon>
        <taxon>Brassicaceae</taxon>
        <taxon>Camelineae</taxon>
        <taxon>Arabidopsis</taxon>
    </lineage>
</organism>
<dbReference type="OMA" id="CEEGCCC"/>
<dbReference type="Proteomes" id="UP000434276">
    <property type="component" value="Unassembled WGS sequence"/>
</dbReference>
<dbReference type="EMBL" id="CACSHJ010000095">
    <property type="protein sequence ID" value="CAA0394276.1"/>
    <property type="molecule type" value="Genomic_DNA"/>
</dbReference>
<evidence type="ECO:0000313" key="4">
    <source>
        <dbReference type="EMBL" id="CAD5327429.1"/>
    </source>
</evidence>
<gene>
    <name evidence="2" type="ordered locus">At4g09170</name>
    <name evidence="4" type="ORF">AT9943_LOCUS15129</name>
    <name evidence="3" type="ORF">C24_LOCUS17417</name>
</gene>
<dbReference type="OrthoDB" id="1096745at2759"/>
<dbReference type="SMR" id="A0A5S9XQM3"/>
<reference evidence="3 5" key="1">
    <citation type="submission" date="2019-12" db="EMBL/GenBank/DDBJ databases">
        <authorList>
            <person name="Jiao W.-B."/>
            <person name="Schneeberger K."/>
        </authorList>
    </citation>
    <scope>NUCLEOTIDE SEQUENCE [LARGE SCALE GENOMIC DNA]</scope>
    <source>
        <strain evidence="5">cv. C24</strain>
    </source>
</reference>
<accession>A0A5S9XQM3</accession>
<dbReference type="GeneID" id="826498"/>
<feature type="transmembrane region" description="Helical" evidence="1">
    <location>
        <begin position="28"/>
        <end position="51"/>
    </location>
</feature>
<dbReference type="PANTHER" id="PTHR36322:SF5">
    <property type="match status" value="1"/>
</dbReference>
<evidence type="ECO:0000313" key="2">
    <source>
        <dbReference type="Araport" id="AT4G09170"/>
    </source>
</evidence>
<dbReference type="ExpressionAtlas" id="A0A5S9XQM3">
    <property type="expression patterns" value="baseline and differential"/>
</dbReference>
<dbReference type="KEGG" id="ath:AT4G09170"/>
<evidence type="ECO:0000313" key="6">
    <source>
        <dbReference type="Proteomes" id="UP000516314"/>
    </source>
</evidence>
<keyword evidence="1" id="KW-0812">Transmembrane</keyword>
<dbReference type="Proteomes" id="UP000516314">
    <property type="component" value="Chromosome 4"/>
</dbReference>
<dbReference type="AlphaFoldDB" id="A0A5S9XQM3"/>
<evidence type="ECO:0000313" key="3">
    <source>
        <dbReference type="EMBL" id="CAA0394276.1"/>
    </source>
</evidence>
<keyword evidence="1" id="KW-0472">Membrane</keyword>
<sequence length="133" mass="14939">MTPSSSAVTTDDVMLTCASCFSTRWSRIIFLILCSPLLCLSIPLLCAVEIFSRLLSRIVKPPPSSAVSKVLVDDEDNLRLRQCEEGFGMKEEDENEESGLLHRYLDNQLSLARTIFDDDGDRDHDSIRVPFLS</sequence>
<evidence type="ECO:0000256" key="1">
    <source>
        <dbReference type="SAM" id="Phobius"/>
    </source>
</evidence>
<dbReference type="EMBL" id="LR881469">
    <property type="protein sequence ID" value="CAD5327429.1"/>
    <property type="molecule type" value="Genomic_DNA"/>
</dbReference>
<evidence type="ECO:0000313" key="5">
    <source>
        <dbReference type="Proteomes" id="UP000434276"/>
    </source>
</evidence>
<protein>
    <submittedName>
        <fullName evidence="4">(thale cress) hypothetical protein</fullName>
    </submittedName>
</protein>
<name>A0A5S9XQM3_ARATH</name>
<proteinExistence type="predicted"/>
<dbReference type="Araport" id="AT4G09170"/>
<dbReference type="PANTHER" id="PTHR36322">
    <property type="entry name" value="TRANSMEMBRANE PROTEIN"/>
    <property type="match status" value="1"/>
</dbReference>
<keyword evidence="1" id="KW-1133">Transmembrane helix</keyword>